<dbReference type="GO" id="GO:0003725">
    <property type="term" value="F:double-stranded RNA binding"/>
    <property type="evidence" value="ECO:0007669"/>
    <property type="project" value="InterPro"/>
</dbReference>
<feature type="domain" description="YrdC-like" evidence="11">
    <location>
        <begin position="4"/>
        <end position="187"/>
    </location>
</feature>
<evidence type="ECO:0000256" key="3">
    <source>
        <dbReference type="ARBA" id="ARBA00022679"/>
    </source>
</evidence>
<dbReference type="GO" id="GO:0000049">
    <property type="term" value="F:tRNA binding"/>
    <property type="evidence" value="ECO:0007669"/>
    <property type="project" value="TreeGrafter"/>
</dbReference>
<evidence type="ECO:0000256" key="6">
    <source>
        <dbReference type="ARBA" id="ARBA00022741"/>
    </source>
</evidence>
<evidence type="ECO:0000256" key="7">
    <source>
        <dbReference type="ARBA" id="ARBA00022840"/>
    </source>
</evidence>
<dbReference type="Pfam" id="PF01300">
    <property type="entry name" value="Sua5_yciO_yrdC"/>
    <property type="match status" value="1"/>
</dbReference>
<dbReference type="GO" id="GO:0005737">
    <property type="term" value="C:cytoplasm"/>
    <property type="evidence" value="ECO:0007669"/>
    <property type="project" value="UniProtKB-SubCell"/>
</dbReference>
<evidence type="ECO:0000256" key="2">
    <source>
        <dbReference type="ARBA" id="ARBA00022490"/>
    </source>
</evidence>
<comment type="caution">
    <text evidence="12">The sequence shown here is derived from an EMBL/GenBank/DDBJ whole genome shotgun (WGS) entry which is preliminary data.</text>
</comment>
<dbReference type="GO" id="GO:0006450">
    <property type="term" value="P:regulation of translational fidelity"/>
    <property type="evidence" value="ECO:0007669"/>
    <property type="project" value="TreeGrafter"/>
</dbReference>
<protein>
    <recommendedName>
        <fullName evidence="9">Threonylcarbamoyl-AMP synthase</fullName>
        <shortName evidence="9">TC-AMP synthase</shortName>
        <ecNumber evidence="9">2.7.7.87</ecNumber>
    </recommendedName>
    <alternativeName>
        <fullName evidence="9">L-threonylcarbamoyladenylate synthase</fullName>
    </alternativeName>
    <alternativeName>
        <fullName evidence="9">t(6)A37 threonylcarbamoyladenosine biosynthesis protein TsaC</fullName>
    </alternativeName>
    <alternativeName>
        <fullName evidence="9">tRNA threonylcarbamoyladenosine biosynthesis protein TsaC</fullName>
    </alternativeName>
</protein>
<dbReference type="EC" id="2.7.7.87" evidence="9"/>
<comment type="catalytic activity">
    <reaction evidence="8 9">
        <text>L-threonine + hydrogencarbonate + ATP = L-threonylcarbamoyladenylate + diphosphate + H2O</text>
        <dbReference type="Rhea" id="RHEA:36407"/>
        <dbReference type="ChEBI" id="CHEBI:15377"/>
        <dbReference type="ChEBI" id="CHEBI:17544"/>
        <dbReference type="ChEBI" id="CHEBI:30616"/>
        <dbReference type="ChEBI" id="CHEBI:33019"/>
        <dbReference type="ChEBI" id="CHEBI:57926"/>
        <dbReference type="ChEBI" id="CHEBI:73682"/>
        <dbReference type="EC" id="2.7.7.87"/>
    </reaction>
</comment>
<feature type="signal peptide" evidence="10">
    <location>
        <begin position="1"/>
        <end position="21"/>
    </location>
</feature>
<dbReference type="PANTHER" id="PTHR17490">
    <property type="entry name" value="SUA5"/>
    <property type="match status" value="1"/>
</dbReference>
<dbReference type="Proteomes" id="UP001205843">
    <property type="component" value="Unassembled WGS sequence"/>
</dbReference>
<name>A0AAE3G0R5_9GAMM</name>
<evidence type="ECO:0000313" key="12">
    <source>
        <dbReference type="EMBL" id="MCP1673314.1"/>
    </source>
</evidence>
<keyword evidence="10" id="KW-0732">Signal</keyword>
<gene>
    <name evidence="9" type="primary">tsaC</name>
    <name evidence="12" type="ORF">J2T57_000406</name>
</gene>
<dbReference type="HAMAP" id="MF_01852">
    <property type="entry name" value="TsaC"/>
    <property type="match status" value="1"/>
</dbReference>
<dbReference type="Gene3D" id="3.90.870.10">
    <property type="entry name" value="DHBP synthase"/>
    <property type="match status" value="1"/>
</dbReference>
<accession>A0AAE3G0R5</accession>
<evidence type="ECO:0000256" key="10">
    <source>
        <dbReference type="SAM" id="SignalP"/>
    </source>
</evidence>
<dbReference type="EMBL" id="JALJXV010000001">
    <property type="protein sequence ID" value="MCP1673314.1"/>
    <property type="molecule type" value="Genomic_DNA"/>
</dbReference>
<sequence>MATGLRLLPALQALASGGVVAYPTEAVYGLGCNPLDESAVASVLAIKGRAARKGLILIAADQTQLLPLLRPLPPEWQDRLNATWPGPVTWLLPVADWVPDWLTGGRNTLAARVTDHPIAAALCHAWGGPLVSTSANRSGLPAARTALQVRSRLGQAVDAVVPGPTGNRQQPSEIRDMASGRIIRPGG</sequence>
<keyword evidence="5 9" id="KW-0548">Nucleotidyltransferase</keyword>
<comment type="similarity">
    <text evidence="9">Belongs to the SUA5 family. TsaC subfamily.</text>
</comment>
<dbReference type="PANTHER" id="PTHR17490:SF18">
    <property type="entry name" value="THREONYLCARBAMOYL-AMP SYNTHASE"/>
    <property type="match status" value="1"/>
</dbReference>
<keyword evidence="3 9" id="KW-0808">Transferase</keyword>
<evidence type="ECO:0000256" key="1">
    <source>
        <dbReference type="ARBA" id="ARBA00004496"/>
    </source>
</evidence>
<organism evidence="12 13">
    <name type="scientific">Natronocella acetinitrilica</name>
    <dbReference type="NCBI Taxonomy" id="414046"/>
    <lineage>
        <taxon>Bacteria</taxon>
        <taxon>Pseudomonadati</taxon>
        <taxon>Pseudomonadota</taxon>
        <taxon>Gammaproteobacteria</taxon>
        <taxon>Chromatiales</taxon>
        <taxon>Ectothiorhodospiraceae</taxon>
        <taxon>Natronocella</taxon>
    </lineage>
</organism>
<keyword evidence="13" id="KW-1185">Reference proteome</keyword>
<evidence type="ECO:0000313" key="13">
    <source>
        <dbReference type="Proteomes" id="UP001205843"/>
    </source>
</evidence>
<dbReference type="NCBIfam" id="TIGR00057">
    <property type="entry name" value="L-threonylcarbamoyladenylate synthase"/>
    <property type="match status" value="1"/>
</dbReference>
<dbReference type="InterPro" id="IPR050156">
    <property type="entry name" value="TC-AMP_synthase_SUA5"/>
</dbReference>
<proteinExistence type="inferred from homology"/>
<dbReference type="InterPro" id="IPR017945">
    <property type="entry name" value="DHBP_synth_RibB-like_a/b_dom"/>
</dbReference>
<evidence type="ECO:0000256" key="9">
    <source>
        <dbReference type="HAMAP-Rule" id="MF_01852"/>
    </source>
</evidence>
<dbReference type="PROSITE" id="PS51163">
    <property type="entry name" value="YRDC"/>
    <property type="match status" value="1"/>
</dbReference>
<dbReference type="InterPro" id="IPR023535">
    <property type="entry name" value="TC-AMP_synthase"/>
</dbReference>
<keyword evidence="7 9" id="KW-0067">ATP-binding</keyword>
<dbReference type="GO" id="GO:0002949">
    <property type="term" value="P:tRNA threonylcarbamoyladenosine modification"/>
    <property type="evidence" value="ECO:0007669"/>
    <property type="project" value="UniProtKB-UniRule"/>
</dbReference>
<dbReference type="GO" id="GO:0061710">
    <property type="term" value="F:L-threonylcarbamoyladenylate synthase"/>
    <property type="evidence" value="ECO:0007669"/>
    <property type="project" value="UniProtKB-EC"/>
</dbReference>
<keyword evidence="2 9" id="KW-0963">Cytoplasm</keyword>
<keyword evidence="4 9" id="KW-0819">tRNA processing</keyword>
<dbReference type="SUPFAM" id="SSF55821">
    <property type="entry name" value="YrdC/RibB"/>
    <property type="match status" value="1"/>
</dbReference>
<dbReference type="RefSeq" id="WP_253473463.1">
    <property type="nucleotide sequence ID" value="NZ_JALJXV010000001.1"/>
</dbReference>
<dbReference type="AlphaFoldDB" id="A0AAE3G0R5"/>
<evidence type="ECO:0000256" key="8">
    <source>
        <dbReference type="ARBA" id="ARBA00048366"/>
    </source>
</evidence>
<evidence type="ECO:0000259" key="11">
    <source>
        <dbReference type="PROSITE" id="PS51163"/>
    </source>
</evidence>
<dbReference type="InterPro" id="IPR006070">
    <property type="entry name" value="Sua5-like_dom"/>
</dbReference>
<keyword evidence="6 9" id="KW-0547">Nucleotide-binding</keyword>
<comment type="subcellular location">
    <subcellularLocation>
        <location evidence="1 9">Cytoplasm</location>
    </subcellularLocation>
</comment>
<dbReference type="FunFam" id="3.90.870.10:FF:000004">
    <property type="entry name" value="Threonylcarbamoyl-AMP synthase"/>
    <property type="match status" value="1"/>
</dbReference>
<evidence type="ECO:0000256" key="5">
    <source>
        <dbReference type="ARBA" id="ARBA00022695"/>
    </source>
</evidence>
<evidence type="ECO:0000256" key="4">
    <source>
        <dbReference type="ARBA" id="ARBA00022694"/>
    </source>
</evidence>
<dbReference type="GO" id="GO:0005524">
    <property type="term" value="F:ATP binding"/>
    <property type="evidence" value="ECO:0007669"/>
    <property type="project" value="UniProtKB-UniRule"/>
</dbReference>
<feature type="chain" id="PRO_5042272739" description="Threonylcarbamoyl-AMP synthase" evidence="10">
    <location>
        <begin position="22"/>
        <end position="187"/>
    </location>
</feature>
<reference evidence="12" key="1">
    <citation type="submission" date="2022-03" db="EMBL/GenBank/DDBJ databases">
        <title>Genomic Encyclopedia of Type Strains, Phase III (KMG-III): the genomes of soil and plant-associated and newly described type strains.</title>
        <authorList>
            <person name="Whitman W."/>
        </authorList>
    </citation>
    <scope>NUCLEOTIDE SEQUENCE</scope>
    <source>
        <strain evidence="12">ANL 6-2</strain>
    </source>
</reference>
<comment type="function">
    <text evidence="9">Required for the formation of a threonylcarbamoyl group on adenosine at position 37 (t(6)A37) in tRNAs that read codons beginning with adenine. Catalyzes the conversion of L-threonine, HCO(3)(-)/CO(2) and ATP to give threonylcarbamoyl-AMP (TC-AMP) as the acyladenylate intermediate, with the release of diphosphate.</text>
</comment>